<evidence type="ECO:0000256" key="5">
    <source>
        <dbReference type="SAM" id="MobiDB-lite"/>
    </source>
</evidence>
<dbReference type="InterPro" id="IPR029058">
    <property type="entry name" value="AB_hydrolase_fold"/>
</dbReference>
<keyword evidence="4" id="KW-0443">Lipid metabolism</keyword>
<comment type="caution">
    <text evidence="6">The sequence shown here is derived from an EMBL/GenBank/DDBJ whole genome shotgun (WGS) entry which is preliminary data.</text>
</comment>
<dbReference type="Pfam" id="PF03403">
    <property type="entry name" value="PAF-AH_p_II"/>
    <property type="match status" value="1"/>
</dbReference>
<feature type="region of interest" description="Disordered" evidence="5">
    <location>
        <begin position="314"/>
        <end position="336"/>
    </location>
</feature>
<name>A0AAW0EB31_9AGAR</name>
<dbReference type="PANTHER" id="PTHR10272:SF0">
    <property type="entry name" value="PLATELET-ACTIVATING FACTOR ACETYLHYDROLASE"/>
    <property type="match status" value="1"/>
</dbReference>
<dbReference type="GO" id="GO:0016042">
    <property type="term" value="P:lipid catabolic process"/>
    <property type="evidence" value="ECO:0007669"/>
    <property type="project" value="UniProtKB-KW"/>
</dbReference>
<accession>A0AAW0EB31</accession>
<dbReference type="EC" id="3.1.1.47" evidence="1"/>
<reference evidence="6 7" key="1">
    <citation type="submission" date="2024-01" db="EMBL/GenBank/DDBJ databases">
        <title>A draft genome for a cacao thread blight-causing isolate of Paramarasmius palmivorus.</title>
        <authorList>
            <person name="Baruah I.K."/>
            <person name="Bukari Y."/>
            <person name="Amoako-Attah I."/>
            <person name="Meinhardt L.W."/>
            <person name="Bailey B.A."/>
            <person name="Cohen S.P."/>
        </authorList>
    </citation>
    <scope>NUCLEOTIDE SEQUENCE [LARGE SCALE GENOMIC DNA]</scope>
    <source>
        <strain evidence="6 7">GH-12</strain>
    </source>
</reference>
<keyword evidence="2" id="KW-0378">Hydrolase</keyword>
<evidence type="ECO:0000313" key="6">
    <source>
        <dbReference type="EMBL" id="KAK7060480.1"/>
    </source>
</evidence>
<dbReference type="SUPFAM" id="SSF53474">
    <property type="entry name" value="alpha/beta-Hydrolases"/>
    <property type="match status" value="1"/>
</dbReference>
<evidence type="ECO:0000313" key="7">
    <source>
        <dbReference type="Proteomes" id="UP001383192"/>
    </source>
</evidence>
<keyword evidence="7" id="KW-1185">Reference proteome</keyword>
<evidence type="ECO:0000256" key="3">
    <source>
        <dbReference type="ARBA" id="ARBA00022963"/>
    </source>
</evidence>
<proteinExistence type="predicted"/>
<evidence type="ECO:0000256" key="1">
    <source>
        <dbReference type="ARBA" id="ARBA00013201"/>
    </source>
</evidence>
<organism evidence="6 7">
    <name type="scientific">Paramarasmius palmivorus</name>
    <dbReference type="NCBI Taxonomy" id="297713"/>
    <lineage>
        <taxon>Eukaryota</taxon>
        <taxon>Fungi</taxon>
        <taxon>Dikarya</taxon>
        <taxon>Basidiomycota</taxon>
        <taxon>Agaricomycotina</taxon>
        <taxon>Agaricomycetes</taxon>
        <taxon>Agaricomycetidae</taxon>
        <taxon>Agaricales</taxon>
        <taxon>Marasmiineae</taxon>
        <taxon>Marasmiaceae</taxon>
        <taxon>Paramarasmius</taxon>
    </lineage>
</organism>
<keyword evidence="3" id="KW-0442">Lipid degradation</keyword>
<dbReference type="Gene3D" id="3.40.50.1820">
    <property type="entry name" value="alpha/beta hydrolase"/>
    <property type="match status" value="1"/>
</dbReference>
<dbReference type="EMBL" id="JAYKXP010000003">
    <property type="protein sequence ID" value="KAK7060480.1"/>
    <property type="molecule type" value="Genomic_DNA"/>
</dbReference>
<protein>
    <recommendedName>
        <fullName evidence="1">1-alkyl-2-acetylglycerophosphocholine esterase</fullName>
        <ecNumber evidence="1">3.1.1.47</ecNumber>
    </recommendedName>
</protein>
<dbReference type="Proteomes" id="UP001383192">
    <property type="component" value="Unassembled WGS sequence"/>
</dbReference>
<dbReference type="PANTHER" id="PTHR10272">
    <property type="entry name" value="PLATELET-ACTIVATING FACTOR ACETYLHYDROLASE"/>
    <property type="match status" value="1"/>
</dbReference>
<sequence>MFLAEPKGLPVGATTFTARIPSLITSGVARFRDHDERKGLSLEEVAFTAYYPTEADVSSKSLAKGLHWITRPLRTALEGFVRFSGARSWLAWSVLLPLVYLYGRFLKIPVYPNAPLLNPNRASAPKKQWPLVIFSHGLGGSRTAYSQICTRIASSGRVVLAIEHRDGTGTACTTRSWDSEGKCSTRPILYIRESDALYGEEDKDALMPLRRDQLIIRHYEIYTAYKRFSQFVRDQSDSGLQVEDAKDFQYDSWRNNGGGQCPVRLDEVCLAGHSFGGCTTFSVLSSNPPEGFPRIPITQALIYDPWLEPLPSPGPMPLSSSGIKTDPDSLSSKSTLSGTETLPEMLVINSEGFTLWRDHFARLEDVVKKWGPESKLLTLVRSRHHHFSDFAVLPLVQQKGPVKLMDIIEELSLSFLDGQLNQKLESQKTRKMEVEVMGDRKDAWGGPKRRIIGELGDIVVHDD</sequence>
<gene>
    <name evidence="6" type="ORF">VNI00_001245</name>
</gene>
<evidence type="ECO:0000256" key="4">
    <source>
        <dbReference type="ARBA" id="ARBA00023098"/>
    </source>
</evidence>
<evidence type="ECO:0000256" key="2">
    <source>
        <dbReference type="ARBA" id="ARBA00022801"/>
    </source>
</evidence>
<dbReference type="GO" id="GO:0003847">
    <property type="term" value="F:1-alkyl-2-acetylglycerophosphocholine esterase activity"/>
    <property type="evidence" value="ECO:0007669"/>
    <property type="project" value="UniProtKB-EC"/>
</dbReference>
<dbReference type="AlphaFoldDB" id="A0AAW0EB31"/>